<keyword evidence="2" id="KW-1185">Reference proteome</keyword>
<organism evidence="1 2">
    <name type="scientific">Bacillus badius</name>
    <dbReference type="NCBI Taxonomy" id="1455"/>
    <lineage>
        <taxon>Bacteria</taxon>
        <taxon>Bacillati</taxon>
        <taxon>Bacillota</taxon>
        <taxon>Bacilli</taxon>
        <taxon>Bacillales</taxon>
        <taxon>Bacillaceae</taxon>
        <taxon>Pseudobacillus</taxon>
    </lineage>
</organism>
<dbReference type="Proteomes" id="UP000031982">
    <property type="component" value="Unassembled WGS sequence"/>
</dbReference>
<proteinExistence type="predicted"/>
<accession>A0ABR5ASV8</accession>
<evidence type="ECO:0000313" key="2">
    <source>
        <dbReference type="Proteomes" id="UP000031982"/>
    </source>
</evidence>
<gene>
    <name evidence="1" type="ORF">SD77_1511</name>
</gene>
<dbReference type="Pfam" id="PF14044">
    <property type="entry name" value="NETI"/>
    <property type="match status" value="1"/>
</dbReference>
<protein>
    <recommendedName>
        <fullName evidence="3">NETI motif-containing protein</fullName>
    </recommendedName>
</protein>
<dbReference type="RefSeq" id="WP_041101090.1">
    <property type="nucleotide sequence ID" value="NZ_JARTHD010000050.1"/>
</dbReference>
<dbReference type="InterPro" id="IPR025930">
    <property type="entry name" value="NETI"/>
</dbReference>
<name>A0ABR5ASV8_BACBA</name>
<evidence type="ECO:0000313" key="1">
    <source>
        <dbReference type="EMBL" id="KIL77268.1"/>
    </source>
</evidence>
<evidence type="ECO:0008006" key="3">
    <source>
        <dbReference type="Google" id="ProtNLM"/>
    </source>
</evidence>
<comment type="caution">
    <text evidence="1">The sequence shown here is derived from an EMBL/GenBank/DDBJ whole genome shotgun (WGS) entry which is preliminary data.</text>
</comment>
<reference evidence="1 2" key="1">
    <citation type="submission" date="2015-01" db="EMBL/GenBank/DDBJ databases">
        <title>Genome Assembly of Bacillus badius MTCC 1458.</title>
        <authorList>
            <person name="Verma A."/>
            <person name="Khatri I."/>
            <person name="Mual P."/>
            <person name="Subramanian S."/>
            <person name="Krishnamurthi S."/>
        </authorList>
    </citation>
    <scope>NUCLEOTIDE SEQUENCE [LARGE SCALE GENOMIC DNA]</scope>
    <source>
        <strain evidence="1 2">MTCC 1458</strain>
    </source>
</reference>
<dbReference type="EMBL" id="JXLP01000015">
    <property type="protein sequence ID" value="KIL77268.1"/>
    <property type="molecule type" value="Genomic_DNA"/>
</dbReference>
<sequence length="64" mass="7551">MSKKKKFYLQENETIDACLQRMSAEGYIPVRRMEQPIFKEEVVNGEKKYTPVGREIIFEGKIKP</sequence>